<proteinExistence type="predicted"/>
<accession>A0ABX8JJV0</accession>
<organism evidence="2 3">
    <name type="scientific">Geomonas diazotrophica</name>
    <dbReference type="NCBI Taxonomy" id="2843197"/>
    <lineage>
        <taxon>Bacteria</taxon>
        <taxon>Pseudomonadati</taxon>
        <taxon>Thermodesulfobacteriota</taxon>
        <taxon>Desulfuromonadia</taxon>
        <taxon>Geobacterales</taxon>
        <taxon>Geobacteraceae</taxon>
        <taxon>Geomonas</taxon>
    </lineage>
</organism>
<feature type="domain" description="ATPase AAA-type core" evidence="1">
    <location>
        <begin position="277"/>
        <end position="440"/>
    </location>
</feature>
<keyword evidence="2" id="KW-0547">Nucleotide-binding</keyword>
<gene>
    <name evidence="2" type="ORF">KP005_05010</name>
</gene>
<evidence type="ECO:0000259" key="1">
    <source>
        <dbReference type="Pfam" id="PF13304"/>
    </source>
</evidence>
<protein>
    <submittedName>
        <fullName evidence="2">ATP-binding protein</fullName>
    </submittedName>
</protein>
<dbReference type="PANTHER" id="PTHR43581:SF2">
    <property type="entry name" value="EXCINUCLEASE ATPASE SUBUNIT"/>
    <property type="match status" value="1"/>
</dbReference>
<name>A0ABX8JJV0_9BACT</name>
<dbReference type="InterPro" id="IPR003959">
    <property type="entry name" value="ATPase_AAA_core"/>
</dbReference>
<dbReference type="GO" id="GO:0005524">
    <property type="term" value="F:ATP binding"/>
    <property type="evidence" value="ECO:0007669"/>
    <property type="project" value="UniProtKB-KW"/>
</dbReference>
<dbReference type="PANTHER" id="PTHR43581">
    <property type="entry name" value="ATP/GTP PHOSPHATASE"/>
    <property type="match status" value="1"/>
</dbReference>
<sequence>MNVIESVTITKLFGSINYEITISDNKLVIVGGNGSGKSTVVSMIYFFLTKQWKRLNEYDFSTMSVKVNGKQFSVAKRELFLPNKSHHSTMSSFIVDRLNHLNLTPETALAKMNSEMYHQILGHGKRIPLNVLRHILEELTQQGLLLCDINADNLAQIENELDIRVLFLPTYRRIERDFKSIFPAMEEDIERYNRKVGRSTAGVKHIELVEFGMEDVSALISDKMNFLNNAFRTSLYSLTGGYLRVVLRKEYKKADVNSLKKMDVQALDGILSRIDESILSEEDRKSLSKTITNLRTKQRTNDTDRISAHIINRLLKLHKEQYEREIAVRTFAQVCNKYLGNKAFYFDSSQFTLPVRRLVNVGKGLRVLQEEIKLSMLSSGEKQIVSLFAHLYLSEFNDHIIIIDEPELSLSVPWQSTFMPDIMKTERCSGIIAVTHSPFIYENEFAEKTHSIQEFIYE</sequence>
<reference evidence="2 3" key="1">
    <citation type="submission" date="2021-06" db="EMBL/GenBank/DDBJ databases">
        <title>Gemonas diversity in paddy soil.</title>
        <authorList>
            <person name="Liu G."/>
        </authorList>
    </citation>
    <scope>NUCLEOTIDE SEQUENCE [LARGE SCALE GENOMIC DNA]</scope>
    <source>
        <strain evidence="2 3">RG29</strain>
    </source>
</reference>
<dbReference type="InterPro" id="IPR051396">
    <property type="entry name" value="Bact_Antivir_Def_Nuclease"/>
</dbReference>
<dbReference type="Proteomes" id="UP000683493">
    <property type="component" value="Chromosome"/>
</dbReference>
<evidence type="ECO:0000313" key="3">
    <source>
        <dbReference type="Proteomes" id="UP000683493"/>
    </source>
</evidence>
<keyword evidence="2" id="KW-0067">ATP-binding</keyword>
<keyword evidence="3" id="KW-1185">Reference proteome</keyword>
<dbReference type="EMBL" id="CP076724">
    <property type="protein sequence ID" value="QWV98650.1"/>
    <property type="molecule type" value="Genomic_DNA"/>
</dbReference>
<evidence type="ECO:0000313" key="2">
    <source>
        <dbReference type="EMBL" id="QWV98650.1"/>
    </source>
</evidence>
<dbReference type="Pfam" id="PF13304">
    <property type="entry name" value="AAA_21"/>
    <property type="match status" value="1"/>
</dbReference>